<proteinExistence type="predicted"/>
<protein>
    <submittedName>
        <fullName evidence="1">Uncharacterized protein</fullName>
    </submittedName>
</protein>
<dbReference type="Proteomes" id="UP001607303">
    <property type="component" value="Unassembled WGS sequence"/>
</dbReference>
<reference evidence="1 2" key="1">
    <citation type="journal article" date="2024" name="Ann. Entomol. Soc. Am.">
        <title>Genomic analyses of the southern and eastern yellowjacket wasps (Hymenoptera: Vespidae) reveal evolutionary signatures of social life.</title>
        <authorList>
            <person name="Catto M.A."/>
            <person name="Caine P.B."/>
            <person name="Orr S.E."/>
            <person name="Hunt B.G."/>
            <person name="Goodisman M.A.D."/>
        </authorList>
    </citation>
    <scope>NUCLEOTIDE SEQUENCE [LARGE SCALE GENOMIC DNA]</scope>
    <source>
        <strain evidence="1">232</strain>
        <tissue evidence="1">Head and thorax</tissue>
    </source>
</reference>
<comment type="caution">
    <text evidence="1">The sequence shown here is derived from an EMBL/GenBank/DDBJ whole genome shotgun (WGS) entry which is preliminary data.</text>
</comment>
<dbReference type="AlphaFoldDB" id="A0ABD2BWL4"/>
<name>A0ABD2BWL4_VESMC</name>
<dbReference type="EMBL" id="JAYRBN010000065">
    <property type="protein sequence ID" value="KAL2737165.1"/>
    <property type="molecule type" value="Genomic_DNA"/>
</dbReference>
<organism evidence="1 2">
    <name type="scientific">Vespula maculifrons</name>
    <name type="common">Eastern yellow jacket</name>
    <name type="synonym">Wasp</name>
    <dbReference type="NCBI Taxonomy" id="7453"/>
    <lineage>
        <taxon>Eukaryota</taxon>
        <taxon>Metazoa</taxon>
        <taxon>Ecdysozoa</taxon>
        <taxon>Arthropoda</taxon>
        <taxon>Hexapoda</taxon>
        <taxon>Insecta</taxon>
        <taxon>Pterygota</taxon>
        <taxon>Neoptera</taxon>
        <taxon>Endopterygota</taxon>
        <taxon>Hymenoptera</taxon>
        <taxon>Apocrita</taxon>
        <taxon>Aculeata</taxon>
        <taxon>Vespoidea</taxon>
        <taxon>Vespidae</taxon>
        <taxon>Vespinae</taxon>
        <taxon>Vespula</taxon>
    </lineage>
</organism>
<evidence type="ECO:0000313" key="2">
    <source>
        <dbReference type="Proteomes" id="UP001607303"/>
    </source>
</evidence>
<sequence>MCPSQSHKKVINTTLIPIEVFNNNIVGWGTEIPDSSIDIATYKYFIGQNSIIYKYLLKHSQLHHNLYSISTHMVKSNVIKNDLMTHAHENYLLQIDKSKNVALVHYLQSNTNKTLSDSNTFMNNVKVHISKSEEQNEKLQFHTKILKNLTKNWDTVKKYVFVDIYKNEEAETTNDMCPCAVISIGDANADKHYKYVYYNMYTGYISVVILQEIQYKQHIVEIFHIIMIIKMKFYFPRVFPVPDISN</sequence>
<gene>
    <name evidence="1" type="ORF">V1477_012121</name>
</gene>
<keyword evidence="2" id="KW-1185">Reference proteome</keyword>
<accession>A0ABD2BWL4</accession>
<evidence type="ECO:0000313" key="1">
    <source>
        <dbReference type="EMBL" id="KAL2737165.1"/>
    </source>
</evidence>